<accession>A0A034V1R5</accession>
<name>A0A034V1R5_BACDO</name>
<evidence type="ECO:0000313" key="1">
    <source>
        <dbReference type="EMBL" id="JAC36469.1"/>
    </source>
</evidence>
<proteinExistence type="predicted"/>
<dbReference type="EMBL" id="GAKP01022483">
    <property type="protein sequence ID" value="JAC36469.1"/>
    <property type="molecule type" value="Transcribed_RNA"/>
</dbReference>
<dbReference type="EMBL" id="GAKP01022489">
    <property type="protein sequence ID" value="JAC36463.1"/>
    <property type="molecule type" value="Transcribed_RNA"/>
</dbReference>
<dbReference type="AlphaFoldDB" id="A0A034V1R5"/>
<reference evidence="1" key="1">
    <citation type="journal article" date="2014" name="BMC Genomics">
        <title>Characterizing the developmental transcriptome of the oriental fruit fly, Bactrocera dorsalis (Diptera: Tephritidae) through comparative genomic analysis with Drosophila melanogaster utilizing modENCODE datasets.</title>
        <authorList>
            <person name="Geib S.M."/>
            <person name="Calla B."/>
            <person name="Hall B."/>
            <person name="Hou S."/>
            <person name="Manoukis N.C."/>
        </authorList>
    </citation>
    <scope>NUCLEOTIDE SEQUENCE</scope>
    <source>
        <strain evidence="1">Punador</strain>
    </source>
</reference>
<protein>
    <submittedName>
        <fullName evidence="1">Uncharacterized protein</fullName>
    </submittedName>
</protein>
<sequence length="110" mass="11906">MFGSGLRIDAAIVYTSQPSASKFLFRFLHTIHGSAKGFSTLSAAVCKDTEIAFATFRRRAAPCIVISTQSHTTSTTPHLQLDILATYRGFGRSVVTYAAPTSEMEASKMP</sequence>
<organism evidence="1">
    <name type="scientific">Bactrocera dorsalis</name>
    <name type="common">Oriental fruit fly</name>
    <name type="synonym">Dacus dorsalis</name>
    <dbReference type="NCBI Taxonomy" id="27457"/>
    <lineage>
        <taxon>Eukaryota</taxon>
        <taxon>Metazoa</taxon>
        <taxon>Ecdysozoa</taxon>
        <taxon>Arthropoda</taxon>
        <taxon>Hexapoda</taxon>
        <taxon>Insecta</taxon>
        <taxon>Pterygota</taxon>
        <taxon>Neoptera</taxon>
        <taxon>Endopterygota</taxon>
        <taxon>Diptera</taxon>
        <taxon>Brachycera</taxon>
        <taxon>Muscomorpha</taxon>
        <taxon>Tephritoidea</taxon>
        <taxon>Tephritidae</taxon>
        <taxon>Bactrocera</taxon>
        <taxon>Bactrocera</taxon>
    </lineage>
</organism>
<dbReference type="EMBL" id="GAKP01022486">
    <property type="protein sequence ID" value="JAC36466.1"/>
    <property type="molecule type" value="Transcribed_RNA"/>
</dbReference>